<reference evidence="1" key="2">
    <citation type="journal article" date="2015" name="Data Brief">
        <title>Shoot transcriptome of the giant reed, Arundo donax.</title>
        <authorList>
            <person name="Barrero R.A."/>
            <person name="Guerrero F.D."/>
            <person name="Moolhuijzen P."/>
            <person name="Goolsby J.A."/>
            <person name="Tidwell J."/>
            <person name="Bellgard S.E."/>
            <person name="Bellgard M.I."/>
        </authorList>
    </citation>
    <scope>NUCLEOTIDE SEQUENCE</scope>
    <source>
        <tissue evidence="1">Shoot tissue taken approximately 20 cm above the soil surface</tissue>
    </source>
</reference>
<organism evidence="1">
    <name type="scientific">Arundo donax</name>
    <name type="common">Giant reed</name>
    <name type="synonym">Donax arundinaceus</name>
    <dbReference type="NCBI Taxonomy" id="35708"/>
    <lineage>
        <taxon>Eukaryota</taxon>
        <taxon>Viridiplantae</taxon>
        <taxon>Streptophyta</taxon>
        <taxon>Embryophyta</taxon>
        <taxon>Tracheophyta</taxon>
        <taxon>Spermatophyta</taxon>
        <taxon>Magnoliopsida</taxon>
        <taxon>Liliopsida</taxon>
        <taxon>Poales</taxon>
        <taxon>Poaceae</taxon>
        <taxon>PACMAD clade</taxon>
        <taxon>Arundinoideae</taxon>
        <taxon>Arundineae</taxon>
        <taxon>Arundo</taxon>
    </lineage>
</organism>
<accession>A0A0A9DCM5</accession>
<protein>
    <submittedName>
        <fullName evidence="1">Uncharacterized protein</fullName>
    </submittedName>
</protein>
<sequence>MVAMTRVPWATLESVGDQSEYDCVPLLIFVMCALKLMKKRWCPKVLRAADIIDVEANMGYRLYNLQKPESCSLVLMGN</sequence>
<name>A0A0A9DCM5_ARUDO</name>
<proteinExistence type="predicted"/>
<reference evidence="1" key="1">
    <citation type="submission" date="2014-09" db="EMBL/GenBank/DDBJ databases">
        <authorList>
            <person name="Magalhaes I.L.F."/>
            <person name="Oliveira U."/>
            <person name="Santos F.R."/>
            <person name="Vidigal T.H.D.A."/>
            <person name="Brescovit A.D."/>
            <person name="Santos A.J."/>
        </authorList>
    </citation>
    <scope>NUCLEOTIDE SEQUENCE</scope>
    <source>
        <tissue evidence="1">Shoot tissue taken approximately 20 cm above the soil surface</tissue>
    </source>
</reference>
<evidence type="ECO:0000313" key="1">
    <source>
        <dbReference type="EMBL" id="JAD83410.1"/>
    </source>
</evidence>
<dbReference type="EMBL" id="GBRH01214485">
    <property type="protein sequence ID" value="JAD83410.1"/>
    <property type="molecule type" value="Transcribed_RNA"/>
</dbReference>
<dbReference type="AlphaFoldDB" id="A0A0A9DCM5"/>